<comment type="caution">
    <text evidence="1">The sequence shown here is derived from an EMBL/GenBank/DDBJ whole genome shotgun (WGS) entry which is preliminary data.</text>
</comment>
<dbReference type="Proteomes" id="UP000240418">
    <property type="component" value="Unassembled WGS sequence"/>
</dbReference>
<evidence type="ECO:0000313" key="1">
    <source>
        <dbReference type="EMBL" id="PSL20628.1"/>
    </source>
</evidence>
<accession>A0A2P8FG03</accession>
<evidence type="ECO:0000313" key="2">
    <source>
        <dbReference type="Proteomes" id="UP000240418"/>
    </source>
</evidence>
<dbReference type="EMBL" id="PYGJ01000003">
    <property type="protein sequence ID" value="PSL20628.1"/>
    <property type="molecule type" value="Genomic_DNA"/>
</dbReference>
<protein>
    <submittedName>
        <fullName evidence="1">Uncharacterized protein</fullName>
    </submittedName>
</protein>
<keyword evidence="2" id="KW-1185">Reference proteome</keyword>
<dbReference type="AlphaFoldDB" id="A0A2P8FG03"/>
<reference evidence="1 2" key="1">
    <citation type="submission" date="2018-03" db="EMBL/GenBank/DDBJ databases">
        <title>Genomic Encyclopedia of Archaeal and Bacterial Type Strains, Phase II (KMG-II): from individual species to whole genera.</title>
        <authorList>
            <person name="Goeker M."/>
        </authorList>
    </citation>
    <scope>NUCLEOTIDE SEQUENCE [LARGE SCALE GENOMIC DNA]</scope>
    <source>
        <strain evidence="1 2">DSM 100673</strain>
    </source>
</reference>
<sequence length="139" mass="15353">MAVSFRVFPSHSLVLVRCRGAVDLDQSLAAFHQYMQHTDFRHGQSQIVDLRDVVSYERDFTRIMEFQALRTEAFMGASAPIHLIYIAPNEATHAMAMTALRSWKDIDGIIALILGSIEEACDVLAIDATVLVASDADAA</sequence>
<organism evidence="1 2">
    <name type="scientific">Shimia abyssi</name>
    <dbReference type="NCBI Taxonomy" id="1662395"/>
    <lineage>
        <taxon>Bacteria</taxon>
        <taxon>Pseudomonadati</taxon>
        <taxon>Pseudomonadota</taxon>
        <taxon>Alphaproteobacteria</taxon>
        <taxon>Rhodobacterales</taxon>
        <taxon>Roseobacteraceae</taxon>
    </lineage>
</organism>
<name>A0A2P8FG03_9RHOB</name>
<proteinExistence type="predicted"/>
<gene>
    <name evidence="1" type="ORF">CLV88_103276</name>
</gene>